<dbReference type="SUPFAM" id="SSF52540">
    <property type="entry name" value="P-loop containing nucleoside triphosphate hydrolases"/>
    <property type="match status" value="1"/>
</dbReference>
<evidence type="ECO:0000256" key="2">
    <source>
        <dbReference type="ARBA" id="ARBA00022475"/>
    </source>
</evidence>
<dbReference type="Pfam" id="PF00005">
    <property type="entry name" value="ABC_tran"/>
    <property type="match status" value="1"/>
</dbReference>
<dbReference type="PANTHER" id="PTHR24221">
    <property type="entry name" value="ATP-BINDING CASSETTE SUB-FAMILY B"/>
    <property type="match status" value="1"/>
</dbReference>
<keyword evidence="7 8" id="KW-0472">Membrane</keyword>
<keyword evidence="2" id="KW-1003">Cell membrane</keyword>
<dbReference type="GO" id="GO:0016887">
    <property type="term" value="F:ATP hydrolysis activity"/>
    <property type="evidence" value="ECO:0007669"/>
    <property type="project" value="InterPro"/>
</dbReference>
<dbReference type="GO" id="GO:0140359">
    <property type="term" value="F:ABC-type transporter activity"/>
    <property type="evidence" value="ECO:0007669"/>
    <property type="project" value="InterPro"/>
</dbReference>
<gene>
    <name evidence="11" type="ORF">HNR28_001984</name>
</gene>
<dbReference type="GO" id="GO:0015833">
    <property type="term" value="P:peptide transport"/>
    <property type="evidence" value="ECO:0007669"/>
    <property type="project" value="InterPro"/>
</dbReference>
<evidence type="ECO:0000256" key="1">
    <source>
        <dbReference type="ARBA" id="ARBA00004651"/>
    </source>
</evidence>
<feature type="transmembrane region" description="Helical" evidence="8">
    <location>
        <begin position="69"/>
        <end position="88"/>
    </location>
</feature>
<comment type="subcellular location">
    <subcellularLocation>
        <location evidence="1">Cell membrane</location>
        <topology evidence="1">Multi-pass membrane protein</topology>
    </subcellularLocation>
</comment>
<evidence type="ECO:0000259" key="9">
    <source>
        <dbReference type="PROSITE" id="PS50893"/>
    </source>
</evidence>
<evidence type="ECO:0000256" key="6">
    <source>
        <dbReference type="ARBA" id="ARBA00022989"/>
    </source>
</evidence>
<proteinExistence type="predicted"/>
<sequence length="565" mass="62052">MTVLEPEAPAPSQRSLLREIVRLLRPFWKVAVFATIMGALSGLSTAWLLATVNRALHAAEGVRADGMPADLLLSFAALCVLIVAGEIASDLGNGLVGQNVVAGLRADLSQRILSAPIAEIERFRAHRITTVLNQDIDTISTFTFGFSSLAIAAAVTLGCFAYLALLSPPLCLIVAVAIALGSWAHAFARRLGRRGFEAARQAQDELQGQYRAITEGAKELRIDRRRRRHVRDAQLMVTIERIRSLRVRAMRVFMSANAFGSVLFFAVIGLVLHLQGRLPVDAPALSGFVIVLLYVKGPLAQLIGALPLLGQAQVAMRRVAELSLRFSSPESGLSRQGTENREIRAPRSIDMRRVAYSYPAGPGASRFTLGPIDLRIRAGEMLFLVGDNGSGKTTLIKLLLGLYDPQEGVILMDGEPVVAGNRDDYRQLFGTVFSDYYLFDDVVVRPGREAEAAAYLDRLELGHKVSLKAGRFSTLDLSTGQRKRLALVHAYLDKRPILVFDEWAADQDPAFRQVFYTEILPELKRSGRTLVVISHDDRYFHVADRVVHLADGRIVEDAAAPELVR</sequence>
<dbReference type="InterPro" id="IPR003593">
    <property type="entry name" value="AAA+_ATPase"/>
</dbReference>
<dbReference type="PROSITE" id="PS50893">
    <property type="entry name" value="ABC_TRANSPORTER_2"/>
    <property type="match status" value="1"/>
</dbReference>
<evidence type="ECO:0000256" key="4">
    <source>
        <dbReference type="ARBA" id="ARBA00022741"/>
    </source>
</evidence>
<dbReference type="GO" id="GO:0005886">
    <property type="term" value="C:plasma membrane"/>
    <property type="evidence" value="ECO:0007669"/>
    <property type="project" value="UniProtKB-SubCell"/>
</dbReference>
<reference evidence="11 12" key="1">
    <citation type="submission" date="2020-08" db="EMBL/GenBank/DDBJ databases">
        <title>Genomic Encyclopedia of Type Strains, Phase IV (KMG-IV): sequencing the most valuable type-strain genomes for metagenomic binning, comparative biology and taxonomic classification.</title>
        <authorList>
            <person name="Goeker M."/>
        </authorList>
    </citation>
    <scope>NUCLEOTIDE SEQUENCE [LARGE SCALE GENOMIC DNA]</scope>
    <source>
        <strain evidence="11 12">DSM 12141</strain>
    </source>
</reference>
<dbReference type="GO" id="GO:0034040">
    <property type="term" value="F:ATPase-coupled lipid transmembrane transporter activity"/>
    <property type="evidence" value="ECO:0007669"/>
    <property type="project" value="TreeGrafter"/>
</dbReference>
<dbReference type="PANTHER" id="PTHR24221:SF654">
    <property type="entry name" value="ATP-BINDING CASSETTE SUB-FAMILY B MEMBER 6"/>
    <property type="match status" value="1"/>
</dbReference>
<dbReference type="InterPro" id="IPR011527">
    <property type="entry name" value="ABC1_TM_dom"/>
</dbReference>
<dbReference type="GO" id="GO:1904680">
    <property type="term" value="F:peptide transmembrane transporter activity"/>
    <property type="evidence" value="ECO:0007669"/>
    <property type="project" value="InterPro"/>
</dbReference>
<feature type="transmembrane region" description="Helical" evidence="8">
    <location>
        <begin position="284"/>
        <end position="309"/>
    </location>
</feature>
<evidence type="ECO:0000313" key="11">
    <source>
        <dbReference type="EMBL" id="MBB6083939.1"/>
    </source>
</evidence>
<dbReference type="InterPro" id="IPR036640">
    <property type="entry name" value="ABC1_TM_sf"/>
</dbReference>
<evidence type="ECO:0000313" key="12">
    <source>
        <dbReference type="Proteomes" id="UP000541136"/>
    </source>
</evidence>
<feature type="transmembrane region" description="Helical" evidence="8">
    <location>
        <begin position="142"/>
        <end position="164"/>
    </location>
</feature>
<dbReference type="NCBIfam" id="TIGR01194">
    <property type="entry name" value="cyc_pep_trnsptr"/>
    <property type="match status" value="1"/>
</dbReference>
<keyword evidence="5 11" id="KW-0067">ATP-binding</keyword>
<evidence type="ECO:0000256" key="8">
    <source>
        <dbReference type="SAM" id="Phobius"/>
    </source>
</evidence>
<dbReference type="SMART" id="SM00382">
    <property type="entry name" value="AAA"/>
    <property type="match status" value="1"/>
</dbReference>
<keyword evidence="6 8" id="KW-1133">Transmembrane helix</keyword>
<keyword evidence="4" id="KW-0547">Nucleotide-binding</keyword>
<evidence type="ECO:0000256" key="7">
    <source>
        <dbReference type="ARBA" id="ARBA00023136"/>
    </source>
</evidence>
<keyword evidence="3 8" id="KW-0812">Transmembrane</keyword>
<dbReference type="EMBL" id="JACHIB010000010">
    <property type="protein sequence ID" value="MBB6083939.1"/>
    <property type="molecule type" value="Genomic_DNA"/>
</dbReference>
<organism evidence="11 12">
    <name type="scientific">Castellaniella defragrans</name>
    <name type="common">Alcaligenes defragrans</name>
    <dbReference type="NCBI Taxonomy" id="75697"/>
    <lineage>
        <taxon>Bacteria</taxon>
        <taxon>Pseudomonadati</taxon>
        <taxon>Pseudomonadota</taxon>
        <taxon>Betaproteobacteria</taxon>
        <taxon>Burkholderiales</taxon>
        <taxon>Alcaligenaceae</taxon>
        <taxon>Castellaniella</taxon>
    </lineage>
</organism>
<evidence type="ECO:0000256" key="5">
    <source>
        <dbReference type="ARBA" id="ARBA00022840"/>
    </source>
</evidence>
<dbReference type="InterPro" id="IPR003439">
    <property type="entry name" value="ABC_transporter-like_ATP-bd"/>
</dbReference>
<feature type="domain" description="ABC transmembrane type-1" evidence="10">
    <location>
        <begin position="30"/>
        <end position="311"/>
    </location>
</feature>
<feature type="transmembrane region" description="Helical" evidence="8">
    <location>
        <begin position="27"/>
        <end position="49"/>
    </location>
</feature>
<dbReference type="CDD" id="cd03228">
    <property type="entry name" value="ABCC_MRP_Like"/>
    <property type="match status" value="1"/>
</dbReference>
<dbReference type="PROSITE" id="PS50929">
    <property type="entry name" value="ABC_TM1F"/>
    <property type="match status" value="1"/>
</dbReference>
<feature type="transmembrane region" description="Helical" evidence="8">
    <location>
        <begin position="252"/>
        <end position="272"/>
    </location>
</feature>
<feature type="domain" description="ABC transporter" evidence="9">
    <location>
        <begin position="349"/>
        <end position="565"/>
    </location>
</feature>
<evidence type="ECO:0000256" key="3">
    <source>
        <dbReference type="ARBA" id="ARBA00022692"/>
    </source>
</evidence>
<dbReference type="InterPro" id="IPR005898">
    <property type="entry name" value="Cyc_pep_transpt_SyrD/YojI"/>
</dbReference>
<accession>A0A7W9TNS7</accession>
<protein>
    <submittedName>
        <fullName evidence="11">Putative ATP-binding cassette transporter</fullName>
    </submittedName>
</protein>
<dbReference type="Gene3D" id="1.20.1560.10">
    <property type="entry name" value="ABC transporter type 1, transmembrane domain"/>
    <property type="match status" value="1"/>
</dbReference>
<name>A0A7W9TNS7_CASDE</name>
<dbReference type="InterPro" id="IPR027417">
    <property type="entry name" value="P-loop_NTPase"/>
</dbReference>
<feature type="transmembrane region" description="Helical" evidence="8">
    <location>
        <begin position="170"/>
        <end position="188"/>
    </location>
</feature>
<dbReference type="GO" id="GO:0005524">
    <property type="term" value="F:ATP binding"/>
    <property type="evidence" value="ECO:0007669"/>
    <property type="project" value="UniProtKB-KW"/>
</dbReference>
<dbReference type="SUPFAM" id="SSF90123">
    <property type="entry name" value="ABC transporter transmembrane region"/>
    <property type="match status" value="1"/>
</dbReference>
<dbReference type="RefSeq" id="WP_151023801.1">
    <property type="nucleotide sequence ID" value="NZ_JACHIB010000010.1"/>
</dbReference>
<dbReference type="Gene3D" id="3.40.50.300">
    <property type="entry name" value="P-loop containing nucleotide triphosphate hydrolases"/>
    <property type="match status" value="1"/>
</dbReference>
<evidence type="ECO:0000259" key="10">
    <source>
        <dbReference type="PROSITE" id="PS50929"/>
    </source>
</evidence>
<dbReference type="InterPro" id="IPR039421">
    <property type="entry name" value="Type_1_exporter"/>
</dbReference>
<dbReference type="Proteomes" id="UP000541136">
    <property type="component" value="Unassembled WGS sequence"/>
</dbReference>
<dbReference type="AlphaFoldDB" id="A0A7W9TNS7"/>
<dbReference type="Pfam" id="PF00664">
    <property type="entry name" value="ABC_membrane"/>
    <property type="match status" value="1"/>
</dbReference>
<comment type="caution">
    <text evidence="11">The sequence shown here is derived from an EMBL/GenBank/DDBJ whole genome shotgun (WGS) entry which is preliminary data.</text>
</comment>